<comment type="caution">
    <text evidence="1">The sequence shown here is derived from an EMBL/GenBank/DDBJ whole genome shotgun (WGS) entry which is preliminary data.</text>
</comment>
<proteinExistence type="predicted"/>
<gene>
    <name evidence="1" type="ORF">J2S15_002265</name>
</gene>
<keyword evidence="2" id="KW-1185">Reference proteome</keyword>
<evidence type="ECO:0000313" key="2">
    <source>
        <dbReference type="Proteomes" id="UP001230220"/>
    </source>
</evidence>
<dbReference type="Proteomes" id="UP001230220">
    <property type="component" value="Unassembled WGS sequence"/>
</dbReference>
<evidence type="ECO:0000313" key="1">
    <source>
        <dbReference type="EMBL" id="MDQ0361515.1"/>
    </source>
</evidence>
<reference evidence="1 2" key="1">
    <citation type="submission" date="2023-07" db="EMBL/GenBank/DDBJ databases">
        <title>Genomic Encyclopedia of Type Strains, Phase IV (KMG-IV): sequencing the most valuable type-strain genomes for metagenomic binning, comparative biology and taxonomic classification.</title>
        <authorList>
            <person name="Goeker M."/>
        </authorList>
    </citation>
    <scope>NUCLEOTIDE SEQUENCE [LARGE SCALE GENOMIC DNA]</scope>
    <source>
        <strain evidence="1 2">DSM 16784</strain>
    </source>
</reference>
<protein>
    <submittedName>
        <fullName evidence="1">Uncharacterized protein</fullName>
    </submittedName>
</protein>
<sequence length="206" mass="23265">MSNTNNLLVEVPYHKKGKVTNFYDDYLEFKGKSIYYKDIAKVNVSVGRSTVHKYVFISVGRDFEGPITLQTTDGKKHNIGMRSMSVFGIPIYGGSPKKTPALYETLFDAVESVVVRNVAQRYIEEIKSGKECEISGLAVNNMQAVPIKKSRKEQIVITKDNYRDSLMTQNLGVEVFDKEGNIIWHSNRLSDDNNLVIPYVLDAIFG</sequence>
<accession>A0ABU0E3Z1</accession>
<name>A0ABU0E3Z1_9FIRM</name>
<dbReference type="RefSeq" id="WP_307408313.1">
    <property type="nucleotide sequence ID" value="NZ_JAUSUR010000004.1"/>
</dbReference>
<organism evidence="1 2">
    <name type="scientific">Breznakia pachnodae</name>
    <dbReference type="NCBI Taxonomy" id="265178"/>
    <lineage>
        <taxon>Bacteria</taxon>
        <taxon>Bacillati</taxon>
        <taxon>Bacillota</taxon>
        <taxon>Erysipelotrichia</taxon>
        <taxon>Erysipelotrichales</taxon>
        <taxon>Erysipelotrichaceae</taxon>
        <taxon>Breznakia</taxon>
    </lineage>
</organism>
<dbReference type="EMBL" id="JAUSUR010000004">
    <property type="protein sequence ID" value="MDQ0361515.1"/>
    <property type="molecule type" value="Genomic_DNA"/>
</dbReference>